<accession>A0A3D8QRE4</accession>
<gene>
    <name evidence="1" type="ORF">DSM5745_09758</name>
</gene>
<reference evidence="1 2" key="1">
    <citation type="journal article" date="2018" name="IMA Fungus">
        <title>IMA Genome-F 9: Draft genome sequence of Annulohypoxylon stygium, Aspergillus mulundensis, Berkeleyomyces basicola (syn. Thielaviopsis basicola), Ceratocystis smalleyi, two Cercospora beticola strains, Coleophoma cylindrospora, Fusarium fracticaudum, Phialophora cf. hyalina, and Morchella septimelata.</title>
        <authorList>
            <person name="Wingfield B.D."/>
            <person name="Bills G.F."/>
            <person name="Dong Y."/>
            <person name="Huang W."/>
            <person name="Nel W.J."/>
            <person name="Swalarsk-Parry B.S."/>
            <person name="Vaghefi N."/>
            <person name="Wilken P.M."/>
            <person name="An Z."/>
            <person name="de Beer Z.W."/>
            <person name="De Vos L."/>
            <person name="Chen L."/>
            <person name="Duong T.A."/>
            <person name="Gao Y."/>
            <person name="Hammerbacher A."/>
            <person name="Kikkert J.R."/>
            <person name="Li Y."/>
            <person name="Li H."/>
            <person name="Li K."/>
            <person name="Li Q."/>
            <person name="Liu X."/>
            <person name="Ma X."/>
            <person name="Naidoo K."/>
            <person name="Pethybridge S.J."/>
            <person name="Sun J."/>
            <person name="Steenkamp E.T."/>
            <person name="van der Nest M.A."/>
            <person name="van Wyk S."/>
            <person name="Wingfield M.J."/>
            <person name="Xiong C."/>
            <person name="Yue Q."/>
            <person name="Zhang X."/>
        </authorList>
    </citation>
    <scope>NUCLEOTIDE SEQUENCE [LARGE SCALE GENOMIC DNA]</scope>
    <source>
        <strain evidence="1 2">DSM 5745</strain>
    </source>
</reference>
<evidence type="ECO:0000313" key="2">
    <source>
        <dbReference type="Proteomes" id="UP000256690"/>
    </source>
</evidence>
<dbReference type="STRING" id="1810919.A0A3D8QRE4"/>
<proteinExistence type="predicted"/>
<evidence type="ECO:0000313" key="1">
    <source>
        <dbReference type="EMBL" id="RDW64347.1"/>
    </source>
</evidence>
<protein>
    <submittedName>
        <fullName evidence="1">Uncharacterized protein</fullName>
    </submittedName>
</protein>
<dbReference type="EMBL" id="PVWQ01000014">
    <property type="protein sequence ID" value="RDW64347.1"/>
    <property type="molecule type" value="Genomic_DNA"/>
</dbReference>
<dbReference type="Proteomes" id="UP000256690">
    <property type="component" value="Unassembled WGS sequence"/>
</dbReference>
<dbReference type="OrthoDB" id="1911848at2759"/>
<dbReference type="AlphaFoldDB" id="A0A3D8QRE4"/>
<sequence length="64" mass="7132">MATARLPELMGQRYTGLALSCLTCLDPGDTNLFGREQDLQDEDGIIVGVQFIEKILLQIEEIHV</sequence>
<dbReference type="RefSeq" id="XP_026599506.1">
    <property type="nucleotide sequence ID" value="XM_026751774.1"/>
</dbReference>
<keyword evidence="2" id="KW-1185">Reference proteome</keyword>
<comment type="caution">
    <text evidence="1">The sequence shown here is derived from an EMBL/GenBank/DDBJ whole genome shotgun (WGS) entry which is preliminary data.</text>
</comment>
<organism evidence="1 2">
    <name type="scientific">Aspergillus mulundensis</name>
    <dbReference type="NCBI Taxonomy" id="1810919"/>
    <lineage>
        <taxon>Eukaryota</taxon>
        <taxon>Fungi</taxon>
        <taxon>Dikarya</taxon>
        <taxon>Ascomycota</taxon>
        <taxon>Pezizomycotina</taxon>
        <taxon>Eurotiomycetes</taxon>
        <taxon>Eurotiomycetidae</taxon>
        <taxon>Eurotiales</taxon>
        <taxon>Aspergillaceae</taxon>
        <taxon>Aspergillus</taxon>
        <taxon>Aspergillus subgen. Nidulantes</taxon>
    </lineage>
</organism>
<dbReference type="GeneID" id="38120128"/>
<name>A0A3D8QRE4_9EURO</name>